<proteinExistence type="predicted"/>
<organism evidence="1 2">
    <name type="scientific">Cyclocybe aegerita</name>
    <name type="common">Black poplar mushroom</name>
    <name type="synonym">Agrocybe aegerita</name>
    <dbReference type="NCBI Taxonomy" id="1973307"/>
    <lineage>
        <taxon>Eukaryota</taxon>
        <taxon>Fungi</taxon>
        <taxon>Dikarya</taxon>
        <taxon>Basidiomycota</taxon>
        <taxon>Agaricomycotina</taxon>
        <taxon>Agaricomycetes</taxon>
        <taxon>Agaricomycetidae</taxon>
        <taxon>Agaricales</taxon>
        <taxon>Agaricineae</taxon>
        <taxon>Bolbitiaceae</taxon>
        <taxon>Cyclocybe</taxon>
    </lineage>
</organism>
<evidence type="ECO:0000313" key="2">
    <source>
        <dbReference type="Proteomes" id="UP000467700"/>
    </source>
</evidence>
<comment type="caution">
    <text evidence="1">The sequence shown here is derived from an EMBL/GenBank/DDBJ whole genome shotgun (WGS) entry which is preliminary data.</text>
</comment>
<protein>
    <submittedName>
        <fullName evidence="1">Uncharacterized protein</fullName>
    </submittedName>
</protein>
<dbReference type="OrthoDB" id="10295987at2759"/>
<dbReference type="AlphaFoldDB" id="A0A8S0VQ28"/>
<gene>
    <name evidence="1" type="ORF">AAE3_LOCUS379</name>
</gene>
<dbReference type="Proteomes" id="UP000467700">
    <property type="component" value="Unassembled WGS sequence"/>
</dbReference>
<sequence>MIHAIQLRDAASFLIFNCMQENIAFSQIAPLLLGLGMQRVGDVPIFSFIIQDMRDILGTMEDEFGPLWECEVAVVIDRLFYEFFNRYDFITSKLSGGADSLRQLDPKALCALFADLAAHDLVDVAQFEGALKFLIEGFTGPEHIEWLSLMFQRGPQLDNCFLLNCATAIRGRKFAFQCRKHRAGSLNIDSTLDVLYDLFGRGIRQDVTERDPAIVKAVRVSSPPTEDARLNPRSTAFTLFSHVGTSYLFLGDGKYERTRLRTRDLWKPQSEWNIRGFLKKEELFQTLFNAT</sequence>
<accession>A0A8S0VQ28</accession>
<evidence type="ECO:0000313" key="1">
    <source>
        <dbReference type="EMBL" id="CAA7257422.1"/>
    </source>
</evidence>
<dbReference type="EMBL" id="CACVBS010000001">
    <property type="protein sequence ID" value="CAA7257422.1"/>
    <property type="molecule type" value="Genomic_DNA"/>
</dbReference>
<keyword evidence="2" id="KW-1185">Reference proteome</keyword>
<name>A0A8S0VQ28_CYCAE</name>
<reference evidence="1 2" key="1">
    <citation type="submission" date="2020-01" db="EMBL/GenBank/DDBJ databases">
        <authorList>
            <person name="Gupta K D."/>
        </authorList>
    </citation>
    <scope>NUCLEOTIDE SEQUENCE [LARGE SCALE GENOMIC DNA]</scope>
</reference>